<organism evidence="5 6">
    <name type="scientific">Pseudogulbenkiania subflava DSM 22618</name>
    <dbReference type="NCBI Taxonomy" id="1123014"/>
    <lineage>
        <taxon>Bacteria</taxon>
        <taxon>Pseudomonadati</taxon>
        <taxon>Pseudomonadota</taxon>
        <taxon>Betaproteobacteria</taxon>
        <taxon>Neisseriales</taxon>
        <taxon>Chromobacteriaceae</taxon>
        <taxon>Pseudogulbenkiania</taxon>
    </lineage>
</organism>
<dbReference type="InterPro" id="IPR002510">
    <property type="entry name" value="Metalloprtase-TldD/E_N"/>
</dbReference>
<dbReference type="NCBIfam" id="NF008268">
    <property type="entry name" value="PRK11040.1"/>
    <property type="match status" value="1"/>
</dbReference>
<feature type="domain" description="Metalloprotease TldD/E central" evidence="4">
    <location>
        <begin position="123"/>
        <end position="230"/>
    </location>
</feature>
<protein>
    <recommendedName>
        <fullName evidence="7">PmbA protein</fullName>
    </recommendedName>
</protein>
<dbReference type="Proteomes" id="UP000192920">
    <property type="component" value="Unassembled WGS sequence"/>
</dbReference>
<feature type="domain" description="Metalloprotease TldD/E N-terminal" evidence="2">
    <location>
        <begin position="32"/>
        <end position="96"/>
    </location>
</feature>
<dbReference type="Pfam" id="PF19289">
    <property type="entry name" value="PmbA_TldD_3rd"/>
    <property type="match status" value="1"/>
</dbReference>
<dbReference type="EMBL" id="FXAG01000017">
    <property type="protein sequence ID" value="SMF39174.1"/>
    <property type="molecule type" value="Genomic_DNA"/>
</dbReference>
<keyword evidence="6" id="KW-1185">Reference proteome</keyword>
<sequence>MSDTTFSYTRSHLESLAAQVLELARQQGATACEVDISEGTGQSVSVRLGEVETIEYNQDKGVDVTVYFGQKKGHASTSDFTATALADTVGAAVNIARFTAADDCAGLAESSLLATDFPDLALYHPWALPVAEAIELARECEQAARAVDSRISNSEGATVSTQQSQFIYANSHGFVGGFPSSRHSLSAAVVASEGESMQRDYWYSAARHREDLESAMQVGARAGERTVRRLNARRITTGQYPVLFEAPVAASLIGHLVSAISGGALYRKSSFLLDSLGKPVCSPCVVIDEDPFLLRGFGSSPFDSEGVETCARRLVDKGVLKGYMLSSYSARKLGMETTGNAGGPHNLIVHSTGDSFDDLLSKMGTGLLVTELLGHGVNTLTGDYSRGAAGFWVENGVIAHAVEEITIAGNLRDMLRQVVGIGDDVLVRGAKHVGSILIESMMVAGQGA</sequence>
<name>A0A1Y6C6V5_9NEIS</name>
<dbReference type="RefSeq" id="WP_085277103.1">
    <property type="nucleotide sequence ID" value="NZ_FXAG01000017.1"/>
</dbReference>
<dbReference type="InterPro" id="IPR036059">
    <property type="entry name" value="TldD/PmbA_sf"/>
</dbReference>
<dbReference type="GO" id="GO:0008237">
    <property type="term" value="F:metallopeptidase activity"/>
    <property type="evidence" value="ECO:0007669"/>
    <property type="project" value="InterPro"/>
</dbReference>
<dbReference type="STRING" id="1123014.SAMN02745746_02973"/>
<evidence type="ECO:0000259" key="3">
    <source>
        <dbReference type="Pfam" id="PF19289"/>
    </source>
</evidence>
<dbReference type="InterPro" id="IPR047657">
    <property type="entry name" value="PmbA"/>
</dbReference>
<dbReference type="InterPro" id="IPR035068">
    <property type="entry name" value="TldD/PmbA_N"/>
</dbReference>
<dbReference type="PANTHER" id="PTHR43421">
    <property type="entry name" value="METALLOPROTEASE PMBA"/>
    <property type="match status" value="1"/>
</dbReference>
<evidence type="ECO:0008006" key="7">
    <source>
        <dbReference type="Google" id="ProtNLM"/>
    </source>
</evidence>
<dbReference type="InterPro" id="IPR045570">
    <property type="entry name" value="Metalloprtase-TldD/E_cen_dom"/>
</dbReference>
<dbReference type="SUPFAM" id="SSF111283">
    <property type="entry name" value="Putative modulator of DNA gyrase, PmbA/TldD"/>
    <property type="match status" value="1"/>
</dbReference>
<gene>
    <name evidence="5" type="ORF">SAMN02745746_02973</name>
</gene>
<dbReference type="Pfam" id="PF19290">
    <property type="entry name" value="PmbA_TldD_2nd"/>
    <property type="match status" value="1"/>
</dbReference>
<evidence type="ECO:0000313" key="6">
    <source>
        <dbReference type="Proteomes" id="UP000192920"/>
    </source>
</evidence>
<proteinExistence type="inferred from homology"/>
<dbReference type="GO" id="GO:0006508">
    <property type="term" value="P:proteolysis"/>
    <property type="evidence" value="ECO:0007669"/>
    <property type="project" value="InterPro"/>
</dbReference>
<evidence type="ECO:0000259" key="2">
    <source>
        <dbReference type="Pfam" id="PF01523"/>
    </source>
</evidence>
<dbReference type="Pfam" id="PF01523">
    <property type="entry name" value="PmbA_TldD_1st"/>
    <property type="match status" value="1"/>
</dbReference>
<evidence type="ECO:0000313" key="5">
    <source>
        <dbReference type="EMBL" id="SMF39174.1"/>
    </source>
</evidence>
<dbReference type="Gene3D" id="3.30.2290.10">
    <property type="entry name" value="PmbA/TldD superfamily"/>
    <property type="match status" value="1"/>
</dbReference>
<dbReference type="GO" id="GO:0005829">
    <property type="term" value="C:cytosol"/>
    <property type="evidence" value="ECO:0007669"/>
    <property type="project" value="TreeGrafter"/>
</dbReference>
<evidence type="ECO:0000259" key="4">
    <source>
        <dbReference type="Pfam" id="PF19290"/>
    </source>
</evidence>
<dbReference type="InterPro" id="IPR045569">
    <property type="entry name" value="Metalloprtase-TldD/E_C"/>
</dbReference>
<comment type="similarity">
    <text evidence="1">Belongs to the peptidase U62 family.</text>
</comment>
<accession>A0A1Y6C6V5</accession>
<dbReference type="PANTHER" id="PTHR43421:SF1">
    <property type="entry name" value="METALLOPROTEASE PMBA"/>
    <property type="match status" value="1"/>
</dbReference>
<evidence type="ECO:0000256" key="1">
    <source>
        <dbReference type="ARBA" id="ARBA00005836"/>
    </source>
</evidence>
<dbReference type="AlphaFoldDB" id="A0A1Y6C6V5"/>
<feature type="domain" description="Metalloprotease TldD/E C-terminal" evidence="3">
    <location>
        <begin position="237"/>
        <end position="445"/>
    </location>
</feature>
<reference evidence="6" key="1">
    <citation type="submission" date="2017-04" db="EMBL/GenBank/DDBJ databases">
        <authorList>
            <person name="Varghese N."/>
            <person name="Submissions S."/>
        </authorList>
    </citation>
    <scope>NUCLEOTIDE SEQUENCE [LARGE SCALE GENOMIC DNA]</scope>
    <source>
        <strain evidence="6">DSM 22618</strain>
    </source>
</reference>